<organism evidence="5 6">
    <name type="scientific">Vreelandella vilamensis</name>
    <dbReference type="NCBI Taxonomy" id="531309"/>
    <lineage>
        <taxon>Bacteria</taxon>
        <taxon>Pseudomonadati</taxon>
        <taxon>Pseudomonadota</taxon>
        <taxon>Gammaproteobacteria</taxon>
        <taxon>Oceanospirillales</taxon>
        <taxon>Halomonadaceae</taxon>
        <taxon>Vreelandella</taxon>
    </lineage>
</organism>
<accession>A0ABU1H0K7</accession>
<dbReference type="EMBL" id="JARWAN010000003">
    <property type="protein sequence ID" value="MDR5897847.1"/>
    <property type="molecule type" value="Genomic_DNA"/>
</dbReference>
<keyword evidence="1" id="KW-0805">Transcription regulation</keyword>
<dbReference type="SUPFAM" id="SSF46785">
    <property type="entry name" value="Winged helix' DNA-binding domain"/>
    <property type="match status" value="1"/>
</dbReference>
<reference evidence="5 6" key="1">
    <citation type="submission" date="2023-04" db="EMBL/GenBank/DDBJ databases">
        <title>A long-awaited taxogenomic arrangement of the family Halomonadaceae.</title>
        <authorList>
            <person name="De La Haba R."/>
            <person name="Chuvochina M."/>
            <person name="Wittouck S."/>
            <person name="Arahal D.R."/>
            <person name="Sanchez-Porro C."/>
            <person name="Hugenholtz P."/>
            <person name="Ventosa A."/>
        </authorList>
    </citation>
    <scope>NUCLEOTIDE SEQUENCE [LARGE SCALE GENOMIC DNA]</scope>
    <source>
        <strain evidence="5 6">DSM 21020</strain>
    </source>
</reference>
<evidence type="ECO:0000313" key="6">
    <source>
        <dbReference type="Proteomes" id="UP001254564"/>
    </source>
</evidence>
<protein>
    <submittedName>
        <fullName evidence="5">Metalloregulator ArsR/SmtB family transcription factor</fullName>
    </submittedName>
</protein>
<proteinExistence type="predicted"/>
<dbReference type="PROSITE" id="PS50987">
    <property type="entry name" value="HTH_ARSR_2"/>
    <property type="match status" value="1"/>
</dbReference>
<dbReference type="InterPro" id="IPR011991">
    <property type="entry name" value="ArsR-like_HTH"/>
</dbReference>
<evidence type="ECO:0000256" key="3">
    <source>
        <dbReference type="ARBA" id="ARBA00023163"/>
    </source>
</evidence>
<dbReference type="InterPro" id="IPR036388">
    <property type="entry name" value="WH-like_DNA-bd_sf"/>
</dbReference>
<dbReference type="Proteomes" id="UP001254564">
    <property type="component" value="Unassembled WGS sequence"/>
</dbReference>
<dbReference type="SMART" id="SM00418">
    <property type="entry name" value="HTH_ARSR"/>
    <property type="match status" value="1"/>
</dbReference>
<comment type="caution">
    <text evidence="5">The sequence shown here is derived from an EMBL/GenBank/DDBJ whole genome shotgun (WGS) entry which is preliminary data.</text>
</comment>
<feature type="domain" description="HTH arsR-type" evidence="4">
    <location>
        <begin position="25"/>
        <end position="122"/>
    </location>
</feature>
<dbReference type="Gene3D" id="1.10.10.10">
    <property type="entry name" value="Winged helix-like DNA-binding domain superfamily/Winged helix DNA-binding domain"/>
    <property type="match status" value="1"/>
</dbReference>
<dbReference type="InterPro" id="IPR036390">
    <property type="entry name" value="WH_DNA-bd_sf"/>
</dbReference>
<dbReference type="InterPro" id="IPR001845">
    <property type="entry name" value="HTH_ArsR_DNA-bd_dom"/>
</dbReference>
<keyword evidence="3" id="KW-0804">Transcription</keyword>
<evidence type="ECO:0000256" key="2">
    <source>
        <dbReference type="ARBA" id="ARBA00023125"/>
    </source>
</evidence>
<evidence type="ECO:0000313" key="5">
    <source>
        <dbReference type="EMBL" id="MDR5897847.1"/>
    </source>
</evidence>
<name>A0ABU1H0K7_9GAMM</name>
<gene>
    <name evidence="5" type="ORF">QC823_02400</name>
</gene>
<sequence>MSLLFLNILSSKSLYTTIKLVILNRMTVKTDHAAAALSALGHPARLTLFRLLVRAGPEGLLVGEIAEHLDMPASTLAHHLRNLKQAGLVLQTRNGREVQNVADTGALREVLDFLMSECCTGVPALNLNA</sequence>
<dbReference type="PANTHER" id="PTHR43132">
    <property type="entry name" value="ARSENICAL RESISTANCE OPERON REPRESSOR ARSR-RELATED"/>
    <property type="match status" value="1"/>
</dbReference>
<keyword evidence="6" id="KW-1185">Reference proteome</keyword>
<evidence type="ECO:0000256" key="1">
    <source>
        <dbReference type="ARBA" id="ARBA00023015"/>
    </source>
</evidence>
<dbReference type="Pfam" id="PF12840">
    <property type="entry name" value="HTH_20"/>
    <property type="match status" value="1"/>
</dbReference>
<evidence type="ECO:0000259" key="4">
    <source>
        <dbReference type="PROSITE" id="PS50987"/>
    </source>
</evidence>
<dbReference type="RefSeq" id="WP_309654770.1">
    <property type="nucleotide sequence ID" value="NZ_JARWAN010000003.1"/>
</dbReference>
<dbReference type="InterPro" id="IPR051011">
    <property type="entry name" value="Metal_resp_trans_reg"/>
</dbReference>
<dbReference type="CDD" id="cd00090">
    <property type="entry name" value="HTH_ARSR"/>
    <property type="match status" value="1"/>
</dbReference>
<dbReference type="PANTHER" id="PTHR43132:SF2">
    <property type="entry name" value="ARSENICAL RESISTANCE OPERON REPRESSOR ARSR-RELATED"/>
    <property type="match status" value="1"/>
</dbReference>
<keyword evidence="2" id="KW-0238">DNA-binding</keyword>
<dbReference type="NCBIfam" id="NF033788">
    <property type="entry name" value="HTH_metalloreg"/>
    <property type="match status" value="1"/>
</dbReference>